<dbReference type="PANTHER" id="PTHR37422:SF17">
    <property type="entry name" value="O-ANTIGEN LIGASE"/>
    <property type="match status" value="1"/>
</dbReference>
<dbReference type="PANTHER" id="PTHR37422">
    <property type="entry name" value="TEICHURONIC ACID BIOSYNTHESIS PROTEIN TUAE"/>
    <property type="match status" value="1"/>
</dbReference>
<sequence>MNNKTGFTLVTTLLLLSIFIKNISILAPFHVLFSAFFLISATLKPKQIKLKPVAILLFFTSLMLIAFTARNFGGIGDEIHILIYFLLILPFFIFTTTCNLSRTKEFGKIAMVFFIVMNSLGILAFLFTIATRDHAELVILFNGEASESRKILINSLDSFVFADTWGYRYSGFYLDPNRWSFCLIFMYMFTDTCRAESKKLQLICKSLILASLLLTFSKGGYVGLLTYLTIRAILERKTASIVYFAIIMTALASFIFIFSDTDQILERAIYGFDSGNGKSRINTWPAYFYEITKDPVNFLFGVFTDADLTKTMPINPHNLPLFITYQFGSVFFLCFIAVLYGLYRKANRLKHRNRAFLISGFLSLMLMSLTEDEVLLPIFWFAGAFIYATLKNAKTPYNKPQPQLNPVTT</sequence>
<dbReference type="EMBL" id="JBJNUY010000005">
    <property type="protein sequence ID" value="MFL8999897.1"/>
    <property type="molecule type" value="Genomic_DNA"/>
</dbReference>
<dbReference type="InterPro" id="IPR051533">
    <property type="entry name" value="WaaL-like"/>
</dbReference>
<keyword evidence="1" id="KW-0812">Transmembrane</keyword>
<protein>
    <submittedName>
        <fullName evidence="2">O-antigen ligase family protein</fullName>
    </submittedName>
</protein>
<feature type="transmembrane region" description="Helical" evidence="1">
    <location>
        <begin position="207"/>
        <end position="228"/>
    </location>
</feature>
<keyword evidence="1" id="KW-1133">Transmembrane helix</keyword>
<evidence type="ECO:0000256" key="1">
    <source>
        <dbReference type="SAM" id="Phobius"/>
    </source>
</evidence>
<name>A0ABW8W3M7_9PSED</name>
<feature type="transmembrane region" description="Helical" evidence="1">
    <location>
        <begin position="109"/>
        <end position="130"/>
    </location>
</feature>
<feature type="transmembrane region" description="Helical" evidence="1">
    <location>
        <begin position="376"/>
        <end position="393"/>
    </location>
</feature>
<comment type="caution">
    <text evidence="2">The sequence shown here is derived from an EMBL/GenBank/DDBJ whole genome shotgun (WGS) entry which is preliminary data.</text>
</comment>
<dbReference type="Proteomes" id="UP001628646">
    <property type="component" value="Unassembled WGS sequence"/>
</dbReference>
<keyword evidence="2" id="KW-0436">Ligase</keyword>
<dbReference type="GO" id="GO:0016874">
    <property type="term" value="F:ligase activity"/>
    <property type="evidence" value="ECO:0007669"/>
    <property type="project" value="UniProtKB-KW"/>
</dbReference>
<keyword evidence="3" id="KW-1185">Reference proteome</keyword>
<gene>
    <name evidence="2" type="ORF">ACJ8NA_14785</name>
</gene>
<reference evidence="2 3" key="1">
    <citation type="submission" date="2024-12" db="EMBL/GenBank/DDBJ databases">
        <title>Pseudomonas species isolated from Lotus nodules promote plant growth.</title>
        <authorList>
            <person name="Yu Y.-H."/>
            <person name="Kurtenbach J."/>
            <person name="Crosbie D."/>
            <person name="Brachmann A."/>
            <person name="Marin M."/>
        </authorList>
    </citation>
    <scope>NUCLEOTIDE SEQUENCE [LARGE SCALE GENOMIC DNA]</scope>
    <source>
        <strain evidence="2 3">PLb11B</strain>
    </source>
</reference>
<feature type="transmembrane region" description="Helical" evidence="1">
    <location>
        <begin position="53"/>
        <end position="73"/>
    </location>
</feature>
<feature type="transmembrane region" description="Helical" evidence="1">
    <location>
        <begin position="322"/>
        <end position="343"/>
    </location>
</feature>
<feature type="transmembrane region" description="Helical" evidence="1">
    <location>
        <begin position="355"/>
        <end position="370"/>
    </location>
</feature>
<feature type="transmembrane region" description="Helical" evidence="1">
    <location>
        <begin position="12"/>
        <end position="41"/>
    </location>
</feature>
<dbReference type="RefSeq" id="WP_407802266.1">
    <property type="nucleotide sequence ID" value="NZ_JBJNUX010000023.1"/>
</dbReference>
<feature type="transmembrane region" description="Helical" evidence="1">
    <location>
        <begin position="79"/>
        <end position="97"/>
    </location>
</feature>
<accession>A0ABW8W3M7</accession>
<evidence type="ECO:0000313" key="2">
    <source>
        <dbReference type="EMBL" id="MFL8999897.1"/>
    </source>
</evidence>
<proteinExistence type="predicted"/>
<feature type="transmembrane region" description="Helical" evidence="1">
    <location>
        <begin position="240"/>
        <end position="258"/>
    </location>
</feature>
<organism evidence="2 3">
    <name type="scientific">Pseudomonas azerbaijanorientalis</name>
    <dbReference type="NCBI Taxonomy" id="2842350"/>
    <lineage>
        <taxon>Bacteria</taxon>
        <taxon>Pseudomonadati</taxon>
        <taxon>Pseudomonadota</taxon>
        <taxon>Gammaproteobacteria</taxon>
        <taxon>Pseudomonadales</taxon>
        <taxon>Pseudomonadaceae</taxon>
        <taxon>Pseudomonas</taxon>
    </lineage>
</organism>
<keyword evidence="1" id="KW-0472">Membrane</keyword>
<evidence type="ECO:0000313" key="3">
    <source>
        <dbReference type="Proteomes" id="UP001628646"/>
    </source>
</evidence>